<name>A0A631J009_SALEN</name>
<comment type="caution">
    <text evidence="2">The sequence shown here is derived from an EMBL/GenBank/DDBJ whole genome shotgun (WGS) entry which is preliminary data.</text>
</comment>
<evidence type="ECO:0000256" key="1">
    <source>
        <dbReference type="SAM" id="Phobius"/>
    </source>
</evidence>
<feature type="transmembrane region" description="Helical" evidence="1">
    <location>
        <begin position="26"/>
        <end position="45"/>
    </location>
</feature>
<keyword evidence="1" id="KW-0812">Transmembrane</keyword>
<dbReference type="AlphaFoldDB" id="A0A631J009"/>
<dbReference type="RefSeq" id="WP_004239708.1">
    <property type="nucleotide sequence ID" value="NZ_MXBH01000105.1"/>
</dbReference>
<dbReference type="NCBIfam" id="TIGR03750">
    <property type="entry name" value="conj_TIGR03750"/>
    <property type="match status" value="1"/>
</dbReference>
<dbReference type="EMBL" id="AAKMFO010000058">
    <property type="protein sequence ID" value="ECT2674994.1"/>
    <property type="molecule type" value="Genomic_DNA"/>
</dbReference>
<dbReference type="GeneID" id="6803653"/>
<evidence type="ECO:0000313" key="2">
    <source>
        <dbReference type="EMBL" id="ECT2674994.1"/>
    </source>
</evidence>
<dbReference type="Pfam" id="PF11990">
    <property type="entry name" value="DUF3487"/>
    <property type="match status" value="1"/>
</dbReference>
<keyword evidence="1" id="KW-1133">Transmembrane helix</keyword>
<dbReference type="InterPro" id="IPR021877">
    <property type="entry name" value="DUF3487"/>
</dbReference>
<sequence>MQTIDFMPDRLNAEPTVFRGFTTHEMFAAAGVGCVGGSVISIPLLPLAGWVILPTGALIMPLLVVFFGGTFLTRIKRGKPENYLYRRLSWKLQTGFARTLPLTGRLTEKSLITVSQGWFLRRTQALSLCRYIAGGRHE</sequence>
<keyword evidence="1" id="KW-0472">Membrane</keyword>
<reference evidence="2" key="1">
    <citation type="submission" date="2018-08" db="EMBL/GenBank/DDBJ databases">
        <authorList>
            <consortium name="GenomeTrakr network: Whole genome sequencing for foodborne pathogen traceback"/>
        </authorList>
    </citation>
    <scope>NUCLEOTIDE SEQUENCE</scope>
    <source>
        <strain evidence="2">FSIS11812566</strain>
    </source>
</reference>
<accession>A0A631J009</accession>
<feature type="transmembrane region" description="Helical" evidence="1">
    <location>
        <begin position="51"/>
        <end position="72"/>
    </location>
</feature>
<proteinExistence type="predicted"/>
<organism evidence="2">
    <name type="scientific">Salmonella enteritidis</name>
    <dbReference type="NCBI Taxonomy" id="149539"/>
    <lineage>
        <taxon>Bacteria</taxon>
        <taxon>Pseudomonadati</taxon>
        <taxon>Pseudomonadota</taxon>
        <taxon>Gammaproteobacteria</taxon>
        <taxon>Enterobacterales</taxon>
        <taxon>Enterobacteriaceae</taxon>
        <taxon>Salmonella</taxon>
    </lineage>
</organism>
<gene>
    <name evidence="2" type="ORF">DYT79_21230</name>
</gene>
<protein>
    <submittedName>
        <fullName evidence="2">TIGR03750 family conjugal transfer protein</fullName>
    </submittedName>
</protein>